<evidence type="ECO:0000259" key="6">
    <source>
        <dbReference type="PROSITE" id="PS50893"/>
    </source>
</evidence>
<dbReference type="GO" id="GO:0016887">
    <property type="term" value="F:ATP hydrolysis activity"/>
    <property type="evidence" value="ECO:0007669"/>
    <property type="project" value="InterPro"/>
</dbReference>
<evidence type="ECO:0000313" key="8">
    <source>
        <dbReference type="Proteomes" id="UP000008838"/>
    </source>
</evidence>
<dbReference type="InterPro" id="IPR050763">
    <property type="entry name" value="ABC_transporter_ATP-binding"/>
</dbReference>
<dbReference type="AlphaFoldDB" id="B2GH98"/>
<protein>
    <submittedName>
        <fullName evidence="7">Putative ABC transporter ATP-binding protein</fullName>
    </submittedName>
</protein>
<comment type="subcellular location">
    <subcellularLocation>
        <location evidence="1">Cell membrane</location>
        <topology evidence="1">Peripheral membrane protein</topology>
    </subcellularLocation>
</comment>
<dbReference type="EMBL" id="AP009152">
    <property type="protein sequence ID" value="BAG29571.1"/>
    <property type="molecule type" value="Genomic_DNA"/>
</dbReference>
<dbReference type="InterPro" id="IPR003439">
    <property type="entry name" value="ABC_transporter-like_ATP-bd"/>
</dbReference>
<evidence type="ECO:0000256" key="5">
    <source>
        <dbReference type="ARBA" id="ARBA00023251"/>
    </source>
</evidence>
<reference evidence="7 8" key="1">
    <citation type="journal article" date="2008" name="J. Bacteriol.">
        <title>Complete genome sequence of the soil actinomycete Kocuria rhizophila.</title>
        <authorList>
            <person name="Takarada H."/>
            <person name="Sekine M."/>
            <person name="Kosugi H."/>
            <person name="Matsuo Y."/>
            <person name="Fujisawa T."/>
            <person name="Omata S."/>
            <person name="Kishi E."/>
            <person name="Shimizu A."/>
            <person name="Tsukatani N."/>
            <person name="Tanikawa S."/>
            <person name="Fujita N."/>
            <person name="Harayama S."/>
        </authorList>
    </citation>
    <scope>NUCLEOTIDE SEQUENCE [LARGE SCALE GENOMIC DNA]</scope>
    <source>
        <strain evidence="8">ATCC 9341 / DSM 348 / NBRC 103217 / DC2201</strain>
    </source>
</reference>
<keyword evidence="4 7" id="KW-0067">ATP-binding</keyword>
<dbReference type="GO" id="GO:0005524">
    <property type="term" value="F:ATP binding"/>
    <property type="evidence" value="ECO:0007669"/>
    <property type="project" value="UniProtKB-KW"/>
</dbReference>
<dbReference type="PROSITE" id="PS00211">
    <property type="entry name" value="ABC_TRANSPORTER_1"/>
    <property type="match status" value="1"/>
</dbReference>
<dbReference type="InterPro" id="IPR027417">
    <property type="entry name" value="P-loop_NTPase"/>
</dbReference>
<dbReference type="eggNOG" id="COG1131">
    <property type="taxonomic scope" value="Bacteria"/>
</dbReference>
<dbReference type="STRING" id="378753.KRH_12240"/>
<name>B2GH98_KOCRD</name>
<organism evidence="7 8">
    <name type="scientific">Kocuria rhizophila (strain ATCC 9341 / DSM 348 / NBRC 103217 / DC2201)</name>
    <dbReference type="NCBI Taxonomy" id="378753"/>
    <lineage>
        <taxon>Bacteria</taxon>
        <taxon>Bacillati</taxon>
        <taxon>Actinomycetota</taxon>
        <taxon>Actinomycetes</taxon>
        <taxon>Micrococcales</taxon>
        <taxon>Micrococcaceae</taxon>
        <taxon>Kocuria</taxon>
    </lineage>
</organism>
<accession>B2GH98</accession>
<dbReference type="InterPro" id="IPR003593">
    <property type="entry name" value="AAA+_ATPase"/>
</dbReference>
<dbReference type="Gene3D" id="3.40.50.300">
    <property type="entry name" value="P-loop containing nucleotide triphosphate hydrolases"/>
    <property type="match status" value="1"/>
</dbReference>
<dbReference type="GO" id="GO:0046677">
    <property type="term" value="P:response to antibiotic"/>
    <property type="evidence" value="ECO:0007669"/>
    <property type="project" value="UniProtKB-KW"/>
</dbReference>
<dbReference type="SUPFAM" id="SSF52540">
    <property type="entry name" value="P-loop containing nucleoside triphosphate hydrolases"/>
    <property type="match status" value="1"/>
</dbReference>
<dbReference type="InterPro" id="IPR017871">
    <property type="entry name" value="ABC_transporter-like_CS"/>
</dbReference>
<keyword evidence="8" id="KW-1185">Reference proteome</keyword>
<dbReference type="PROSITE" id="PS50893">
    <property type="entry name" value="ABC_TRANSPORTER_2"/>
    <property type="match status" value="1"/>
</dbReference>
<keyword evidence="5" id="KW-0046">Antibiotic resistance</keyword>
<dbReference type="Pfam" id="PF00005">
    <property type="entry name" value="ABC_tran"/>
    <property type="match status" value="1"/>
</dbReference>
<sequence length="330" mass="35775">MPSETTSAPAAAPDPDAAALHISDLVKTFAGRHEPVHAVRGLSMAAHRGAVTALLGANGAGKTTTLHCAQGLQQPTSGTVRLLGEDPWGASPELRARVGVMLQDGGLPQAVRPEELLRHLGRLYADPVPVPELVARLGIQSFAHTPVRRLSGGQRQRVALAAALVGRPEVLFLDEPSAGLDPRSRQLVFELVQRLRDEGTCIILTTHLMDDAARLADYVYIVDRGAVAAQGTVTDLVRTGRDSSLVMTVTLSPEQRPALRADPPWRRPEFHDVRWTVRDRTVTLTGPLDAARVRVMTEWATRDDTLPEALSVQPRSLEDVFLDVAGRDER</sequence>
<dbReference type="RefSeq" id="WP_012398292.1">
    <property type="nucleotide sequence ID" value="NC_010617.1"/>
</dbReference>
<dbReference type="PANTHER" id="PTHR42711">
    <property type="entry name" value="ABC TRANSPORTER ATP-BINDING PROTEIN"/>
    <property type="match status" value="1"/>
</dbReference>
<dbReference type="GO" id="GO:0005886">
    <property type="term" value="C:plasma membrane"/>
    <property type="evidence" value="ECO:0007669"/>
    <property type="project" value="UniProtKB-SubCell"/>
</dbReference>
<evidence type="ECO:0000256" key="4">
    <source>
        <dbReference type="ARBA" id="ARBA00022840"/>
    </source>
</evidence>
<dbReference type="CDD" id="cd03230">
    <property type="entry name" value="ABC_DR_subfamily_A"/>
    <property type="match status" value="1"/>
</dbReference>
<proteinExistence type="predicted"/>
<evidence type="ECO:0000256" key="2">
    <source>
        <dbReference type="ARBA" id="ARBA00022448"/>
    </source>
</evidence>
<dbReference type="HOGENOM" id="CLU_000604_1_2_11"/>
<dbReference type="Proteomes" id="UP000008838">
    <property type="component" value="Chromosome"/>
</dbReference>
<feature type="domain" description="ABC transporter" evidence="6">
    <location>
        <begin position="20"/>
        <end position="249"/>
    </location>
</feature>
<keyword evidence="2" id="KW-0813">Transport</keyword>
<keyword evidence="3" id="KW-0547">Nucleotide-binding</keyword>
<dbReference type="KEGG" id="krh:KRH_12240"/>
<evidence type="ECO:0000313" key="7">
    <source>
        <dbReference type="EMBL" id="BAG29571.1"/>
    </source>
</evidence>
<evidence type="ECO:0000256" key="1">
    <source>
        <dbReference type="ARBA" id="ARBA00004202"/>
    </source>
</evidence>
<evidence type="ECO:0000256" key="3">
    <source>
        <dbReference type="ARBA" id="ARBA00022741"/>
    </source>
</evidence>
<gene>
    <name evidence="7" type="ordered locus">KRH_12240</name>
</gene>
<dbReference type="PANTHER" id="PTHR42711:SF16">
    <property type="entry name" value="ABC TRANSPORTER ATP-BINDING PROTEIN"/>
    <property type="match status" value="1"/>
</dbReference>
<dbReference type="SMART" id="SM00382">
    <property type="entry name" value="AAA"/>
    <property type="match status" value="1"/>
</dbReference>